<sequence length="322" mass="34526">MDKEVCVYIGELLQRYNFGGGHPFGPLRQGAFVDEFHRQGLDGEVVIGEPVMATQESIEWFHTPAYVERVKRLSLAGGGCLDYGDTPAFPGVYEAAAAVVGTVLKAVEAIITGSCRRAFIPIAGLHHARRNAAAGFCVFNDCGVAIEALRRQYGVQRIGYVDIDAHHGDGVFYGFEEDPNVIIVDLHEDGRYLYPGTGSADETGIGSAVGTKLNLPMPPRATDRQFLESWEQAEAFLQQGRPEFILFQCGADSLAADPITHLGYSREAHAHAAKSLCAIAEKYCAGRILGLGGGGYNLDNLAKAWCAVVQAFVAAESGSSVA</sequence>
<dbReference type="SUPFAM" id="SSF52768">
    <property type="entry name" value="Arginase/deacetylase"/>
    <property type="match status" value="1"/>
</dbReference>
<dbReference type="OrthoDB" id="9808367at2"/>
<dbReference type="PANTHER" id="PTHR10625">
    <property type="entry name" value="HISTONE DEACETYLASE HDAC1-RELATED"/>
    <property type="match status" value="1"/>
</dbReference>
<reference evidence="6 7" key="1">
    <citation type="submission" date="2019-03" db="EMBL/GenBank/DDBJ databases">
        <title>The genome sequence of Nitrosococcus wardiae strain D1FHST reveals the archetypal metabolic capacity of ammonia-oxidizing Gammaproteobacteria.</title>
        <authorList>
            <person name="Wang L."/>
            <person name="Lim C.K."/>
            <person name="Hanson T.E."/>
            <person name="Dang H."/>
            <person name="Klotz M.G."/>
        </authorList>
    </citation>
    <scope>NUCLEOTIDE SEQUENCE [LARGE SCALE GENOMIC DNA]</scope>
    <source>
        <strain evidence="6 7">D1FHS</strain>
    </source>
</reference>
<dbReference type="InterPro" id="IPR037138">
    <property type="entry name" value="His_deacetylse_dom_sf"/>
</dbReference>
<comment type="pathway">
    <text evidence="1">Ketone degradation; acetoin degradation.</text>
</comment>
<comment type="similarity">
    <text evidence="2">Belongs to the histone deacetylase family.</text>
</comment>
<dbReference type="GO" id="GO:0045150">
    <property type="term" value="P:acetoin catabolic process"/>
    <property type="evidence" value="ECO:0007669"/>
    <property type="project" value="UniProtKB-UniPathway"/>
</dbReference>
<dbReference type="AlphaFoldDB" id="A0A4P7C4L0"/>
<dbReference type="Gene3D" id="3.40.800.20">
    <property type="entry name" value="Histone deacetylase domain"/>
    <property type="match status" value="1"/>
</dbReference>
<accession>A0A4P7C4L0</accession>
<proteinExistence type="inferred from homology"/>
<dbReference type="RefSeq" id="WP_134359057.1">
    <property type="nucleotide sequence ID" value="NZ_CP038033.1"/>
</dbReference>
<evidence type="ECO:0000256" key="3">
    <source>
        <dbReference type="ARBA" id="ARBA00020218"/>
    </source>
</evidence>
<evidence type="ECO:0000256" key="2">
    <source>
        <dbReference type="ARBA" id="ARBA00005947"/>
    </source>
</evidence>
<dbReference type="InterPro" id="IPR000286">
    <property type="entry name" value="HDACs"/>
</dbReference>
<dbReference type="PANTHER" id="PTHR10625:SF10">
    <property type="entry name" value="HISTONE DEACETYLASE HDAC1"/>
    <property type="match status" value="1"/>
</dbReference>
<feature type="domain" description="Histone deacetylase" evidence="5">
    <location>
        <begin position="22"/>
        <end position="311"/>
    </location>
</feature>
<keyword evidence="4" id="KW-0006">Acetoin catabolism</keyword>
<organism evidence="6 7">
    <name type="scientific">Nitrosococcus wardiae</name>
    <dbReference type="NCBI Taxonomy" id="1814290"/>
    <lineage>
        <taxon>Bacteria</taxon>
        <taxon>Pseudomonadati</taxon>
        <taxon>Pseudomonadota</taxon>
        <taxon>Gammaproteobacteria</taxon>
        <taxon>Chromatiales</taxon>
        <taxon>Chromatiaceae</taxon>
        <taxon>Nitrosococcus</taxon>
    </lineage>
</organism>
<evidence type="ECO:0000256" key="1">
    <source>
        <dbReference type="ARBA" id="ARBA00005101"/>
    </source>
</evidence>
<dbReference type="KEGG" id="nwr:E3U44_15740"/>
<keyword evidence="7" id="KW-1185">Reference proteome</keyword>
<evidence type="ECO:0000259" key="5">
    <source>
        <dbReference type="Pfam" id="PF00850"/>
    </source>
</evidence>
<dbReference type="InterPro" id="IPR023801">
    <property type="entry name" value="His_deacetylse_dom"/>
</dbReference>
<name>A0A4P7C4L0_9GAMM</name>
<dbReference type="Proteomes" id="UP000294325">
    <property type="component" value="Chromosome"/>
</dbReference>
<evidence type="ECO:0000313" key="7">
    <source>
        <dbReference type="Proteomes" id="UP000294325"/>
    </source>
</evidence>
<dbReference type="Pfam" id="PF00850">
    <property type="entry name" value="Hist_deacetyl"/>
    <property type="match status" value="1"/>
</dbReference>
<evidence type="ECO:0000313" key="6">
    <source>
        <dbReference type="EMBL" id="QBQ55802.1"/>
    </source>
</evidence>
<dbReference type="GO" id="GO:0004407">
    <property type="term" value="F:histone deacetylase activity"/>
    <property type="evidence" value="ECO:0007669"/>
    <property type="project" value="TreeGrafter"/>
</dbReference>
<dbReference type="InterPro" id="IPR023696">
    <property type="entry name" value="Ureohydrolase_dom_sf"/>
</dbReference>
<dbReference type="PRINTS" id="PR01270">
    <property type="entry name" value="HDASUPER"/>
</dbReference>
<dbReference type="InterPro" id="IPR003085">
    <property type="entry name" value="AcuC"/>
</dbReference>
<evidence type="ECO:0000256" key="4">
    <source>
        <dbReference type="ARBA" id="ARBA00022627"/>
    </source>
</evidence>
<dbReference type="EMBL" id="CP038033">
    <property type="protein sequence ID" value="QBQ55802.1"/>
    <property type="molecule type" value="Genomic_DNA"/>
</dbReference>
<dbReference type="CDD" id="cd09994">
    <property type="entry name" value="HDAC_AcuC_like"/>
    <property type="match status" value="1"/>
</dbReference>
<dbReference type="GO" id="GO:0040029">
    <property type="term" value="P:epigenetic regulation of gene expression"/>
    <property type="evidence" value="ECO:0007669"/>
    <property type="project" value="TreeGrafter"/>
</dbReference>
<gene>
    <name evidence="6" type="ORF">E3U44_15740</name>
</gene>
<protein>
    <recommendedName>
        <fullName evidence="3">Acetoin utilization protein AcuC</fullName>
    </recommendedName>
</protein>
<dbReference type="UniPathway" id="UPA00040"/>